<name>A0A4R6UT30_9GAMM</name>
<keyword evidence="23" id="KW-0961">Cell wall biogenesis/degradation</keyword>
<dbReference type="SUPFAM" id="SSF53955">
    <property type="entry name" value="Lysozyme-like"/>
    <property type="match status" value="1"/>
</dbReference>
<dbReference type="GO" id="GO:0071555">
    <property type="term" value="P:cell wall organization"/>
    <property type="evidence" value="ECO:0007669"/>
    <property type="project" value="UniProtKB-KW"/>
</dbReference>
<dbReference type="EMBL" id="SNYM01000004">
    <property type="protein sequence ID" value="TDQ49426.1"/>
    <property type="molecule type" value="Genomic_DNA"/>
</dbReference>
<dbReference type="UniPathway" id="UPA00219"/>
<dbReference type="GO" id="GO:0006508">
    <property type="term" value="P:proteolysis"/>
    <property type="evidence" value="ECO:0007669"/>
    <property type="project" value="UniProtKB-KW"/>
</dbReference>
<dbReference type="Gene3D" id="1.10.3810.10">
    <property type="entry name" value="Biosynthetic peptidoglycan transglycosylase-like"/>
    <property type="match status" value="1"/>
</dbReference>
<dbReference type="GO" id="GO:0009252">
    <property type="term" value="P:peptidoglycan biosynthetic process"/>
    <property type="evidence" value="ECO:0007669"/>
    <property type="project" value="UniProtKB-UniPathway"/>
</dbReference>
<evidence type="ECO:0000256" key="6">
    <source>
        <dbReference type="ARBA" id="ARBA00012448"/>
    </source>
</evidence>
<dbReference type="Proteomes" id="UP000295375">
    <property type="component" value="Unassembled WGS sequence"/>
</dbReference>
<evidence type="ECO:0000313" key="30">
    <source>
        <dbReference type="EMBL" id="TDQ49426.1"/>
    </source>
</evidence>
<keyword evidence="21" id="KW-0046">Antibiotic resistance</keyword>
<dbReference type="GO" id="GO:0003676">
    <property type="term" value="F:nucleic acid binding"/>
    <property type="evidence" value="ECO:0007669"/>
    <property type="project" value="InterPro"/>
</dbReference>
<keyword evidence="15" id="KW-0378">Hydrolase</keyword>
<dbReference type="EC" id="3.4.16.4" evidence="6"/>
<dbReference type="InterPro" id="IPR003029">
    <property type="entry name" value="S1_domain"/>
</dbReference>
<dbReference type="OrthoDB" id="9766909at2"/>
<dbReference type="PANTHER" id="PTHR32282">
    <property type="entry name" value="BINDING PROTEIN TRANSPEPTIDASE, PUTATIVE-RELATED"/>
    <property type="match status" value="1"/>
</dbReference>
<evidence type="ECO:0000256" key="28">
    <source>
        <dbReference type="SAM" id="MobiDB-lite"/>
    </source>
</evidence>
<organism evidence="30 31">
    <name type="scientific">Permianibacter aggregans</name>
    <dbReference type="NCBI Taxonomy" id="1510150"/>
    <lineage>
        <taxon>Bacteria</taxon>
        <taxon>Pseudomonadati</taxon>
        <taxon>Pseudomonadota</taxon>
        <taxon>Gammaproteobacteria</taxon>
        <taxon>Pseudomonadales</taxon>
        <taxon>Pseudomonadaceae</taxon>
        <taxon>Permianibacter</taxon>
    </lineage>
</organism>
<evidence type="ECO:0000256" key="24">
    <source>
        <dbReference type="ARBA" id="ARBA00034000"/>
    </source>
</evidence>
<dbReference type="Pfam" id="PF00912">
    <property type="entry name" value="Transgly"/>
    <property type="match status" value="1"/>
</dbReference>
<evidence type="ECO:0000256" key="9">
    <source>
        <dbReference type="ARBA" id="ARBA00022519"/>
    </source>
</evidence>
<gene>
    <name evidence="30" type="ORF">EV696_104131</name>
</gene>
<keyword evidence="14" id="KW-0812">Transmembrane</keyword>
<reference evidence="30 31" key="1">
    <citation type="submission" date="2019-03" db="EMBL/GenBank/DDBJ databases">
        <title>Genomic Encyclopedia of Type Strains, Phase IV (KMG-IV): sequencing the most valuable type-strain genomes for metagenomic binning, comparative biology and taxonomic classification.</title>
        <authorList>
            <person name="Goeker M."/>
        </authorList>
    </citation>
    <scope>NUCLEOTIDE SEQUENCE [LARGE SCALE GENOMIC DNA]</scope>
    <source>
        <strain evidence="30 31">DSM 103792</strain>
    </source>
</reference>
<evidence type="ECO:0000256" key="5">
    <source>
        <dbReference type="ARBA" id="ARBA00007739"/>
    </source>
</evidence>
<dbReference type="PROSITE" id="PS50126">
    <property type="entry name" value="S1"/>
    <property type="match status" value="1"/>
</dbReference>
<accession>A0A4R6UT30</accession>
<dbReference type="PANTHER" id="PTHR32282:SF27">
    <property type="entry name" value="PENICILLIN-BINDING PROTEIN 1A"/>
    <property type="match status" value="1"/>
</dbReference>
<dbReference type="FunFam" id="1.10.3810.10:FF:000003">
    <property type="entry name" value="Penicillin-binding protein 1a"/>
    <property type="match status" value="1"/>
</dbReference>
<dbReference type="GO" id="GO:0046677">
    <property type="term" value="P:response to antibiotic"/>
    <property type="evidence" value="ECO:0007669"/>
    <property type="project" value="UniProtKB-KW"/>
</dbReference>
<keyword evidence="10" id="KW-0121">Carboxypeptidase</keyword>
<keyword evidence="16" id="KW-0133">Cell shape</keyword>
<evidence type="ECO:0000256" key="19">
    <source>
        <dbReference type="ARBA" id="ARBA00022989"/>
    </source>
</evidence>
<dbReference type="InterPro" id="IPR001264">
    <property type="entry name" value="Glyco_trans_51"/>
</dbReference>
<keyword evidence="13" id="KW-0808">Transferase</keyword>
<evidence type="ECO:0000256" key="7">
    <source>
        <dbReference type="ARBA" id="ARBA00018638"/>
    </source>
</evidence>
<comment type="pathway">
    <text evidence="27">Glycan biosynthesis.</text>
</comment>
<dbReference type="InterPro" id="IPR012338">
    <property type="entry name" value="Beta-lactam/transpept-like"/>
</dbReference>
<dbReference type="Gene3D" id="3.40.710.10">
    <property type="entry name" value="DD-peptidase/beta-lactamase superfamily"/>
    <property type="match status" value="2"/>
</dbReference>
<comment type="caution">
    <text evidence="30">The sequence shown here is derived from an EMBL/GenBank/DDBJ whole genome shotgun (WGS) entry which is preliminary data.</text>
</comment>
<keyword evidence="17" id="KW-0735">Signal-anchor</keyword>
<feature type="domain" description="S1 motif" evidence="29">
    <location>
        <begin position="347"/>
        <end position="436"/>
    </location>
</feature>
<protein>
    <recommendedName>
        <fullName evidence="7">Penicillin-binding protein 1A</fullName>
        <ecNumber evidence="25">2.4.99.28</ecNumber>
        <ecNumber evidence="6">3.4.16.4</ecNumber>
    </recommendedName>
</protein>
<dbReference type="RefSeq" id="WP_133589012.1">
    <property type="nucleotide sequence ID" value="NZ_CP037953.1"/>
</dbReference>
<evidence type="ECO:0000256" key="2">
    <source>
        <dbReference type="ARBA" id="ARBA00004249"/>
    </source>
</evidence>
<evidence type="ECO:0000256" key="22">
    <source>
        <dbReference type="ARBA" id="ARBA00023268"/>
    </source>
</evidence>
<dbReference type="GO" id="GO:0030288">
    <property type="term" value="C:outer membrane-bounded periplasmic space"/>
    <property type="evidence" value="ECO:0007669"/>
    <property type="project" value="TreeGrafter"/>
</dbReference>
<evidence type="ECO:0000256" key="23">
    <source>
        <dbReference type="ARBA" id="ARBA00023316"/>
    </source>
</evidence>
<dbReference type="GO" id="GO:0008360">
    <property type="term" value="P:regulation of cell shape"/>
    <property type="evidence" value="ECO:0007669"/>
    <property type="project" value="UniProtKB-KW"/>
</dbReference>
<evidence type="ECO:0000256" key="25">
    <source>
        <dbReference type="ARBA" id="ARBA00044770"/>
    </source>
</evidence>
<evidence type="ECO:0000313" key="31">
    <source>
        <dbReference type="Proteomes" id="UP000295375"/>
    </source>
</evidence>
<evidence type="ECO:0000256" key="26">
    <source>
        <dbReference type="ARBA" id="ARBA00049902"/>
    </source>
</evidence>
<dbReference type="InterPro" id="IPR031376">
    <property type="entry name" value="PCB_OB"/>
</dbReference>
<evidence type="ECO:0000256" key="13">
    <source>
        <dbReference type="ARBA" id="ARBA00022679"/>
    </source>
</evidence>
<comment type="similarity">
    <text evidence="5">In the N-terminal section; belongs to the glycosyltransferase 51 family.</text>
</comment>
<evidence type="ECO:0000256" key="17">
    <source>
        <dbReference type="ARBA" id="ARBA00022968"/>
    </source>
</evidence>
<sequence length="800" mass="89469">MSLPRWTRHLLCFAALILLLPVMGALAIYLYVAPNLPDVTELRDMRLITPMQVYSRDGRLMAVFGEQRRIPVEYDQIPPLLVQALIAVEDQRFFQHGGVDVIGLLRIAIYNLTKDRAEGASTLTMQVARNYFLTRDRTLTRKFTEIALALKIETEFSKKEILEMYLNKVHFSHRAYGIAAAAQVYYGKTLEQLTLDEIAVLVGIPKGESIYNPISSPKNAQSRRNHVLRRMLEERMIDQAQYDEALAKSITSQFHGPRVEFEAPYLAEMARVEMINRYGEAKAYNEGLKVYLTAQSDLQMKAQQALRNGLFAYDRRHGYRGAEQHWDLADLSAEQITQKLTEVPEIAGLLPALVTEVDNEQAKIRLADGSEGFIPFDQMKWARRYVNENRMERTPEHAKEVLKAGDLIRVRYLENNLWALDQVPDAAAAVVVLDPRNGDILAMSGGLDFAISQFNRATQARRQPGSNFKPFIYSAAVQQGYSPSTIVNDAPIIGDDDGGEEIWRPDNDSGRYNGPIPLRTALTKSTNSVSIRLFQAVGADKMVEHVRRFGIPPEQSPPYPSLALGGASNLTPLEVARGFAVLANGGFLVSPRFLTHVTDSEGKIIDAFPAPVLCQSCAVDQAPPEGELPRVLDRRNAYLVTDMMKDVIHRGTALPTLSNSQSPLLKRTDIAGKTGTTNESREAWFSGFNPDYVATVWVGFDDHRKPLGRIEYGGKAALPIWQEWMEYALRDRPIMNDLPPPGIVTARIDPETGLLAAPGDPDAVMEMFMEEFAPTETAPQDQRLDDPYAPAPAEQEEPIF</sequence>
<evidence type="ECO:0000256" key="3">
    <source>
        <dbReference type="ARBA" id="ARBA00004752"/>
    </source>
</evidence>
<dbReference type="GO" id="GO:0009002">
    <property type="term" value="F:serine-type D-Ala-D-Ala carboxypeptidase activity"/>
    <property type="evidence" value="ECO:0007669"/>
    <property type="project" value="UniProtKB-EC"/>
</dbReference>
<keyword evidence="31" id="KW-1185">Reference proteome</keyword>
<dbReference type="InterPro" id="IPR050396">
    <property type="entry name" value="Glycosyltr_51/Transpeptidase"/>
</dbReference>
<evidence type="ECO:0000256" key="14">
    <source>
        <dbReference type="ARBA" id="ARBA00022692"/>
    </source>
</evidence>
<evidence type="ECO:0000256" key="18">
    <source>
        <dbReference type="ARBA" id="ARBA00022984"/>
    </source>
</evidence>
<evidence type="ECO:0000256" key="10">
    <source>
        <dbReference type="ARBA" id="ARBA00022645"/>
    </source>
</evidence>
<proteinExistence type="inferred from homology"/>
<evidence type="ECO:0000256" key="20">
    <source>
        <dbReference type="ARBA" id="ARBA00023136"/>
    </source>
</evidence>
<dbReference type="InterPro" id="IPR023346">
    <property type="entry name" value="Lysozyme-like_dom_sf"/>
</dbReference>
<keyword evidence="8" id="KW-1003">Cell membrane</keyword>
<evidence type="ECO:0000256" key="21">
    <source>
        <dbReference type="ARBA" id="ARBA00023251"/>
    </source>
</evidence>
<dbReference type="CDD" id="cd00164">
    <property type="entry name" value="S1_like"/>
    <property type="match status" value="1"/>
</dbReference>
<dbReference type="SUPFAM" id="SSF50249">
    <property type="entry name" value="Nucleic acid-binding proteins"/>
    <property type="match status" value="1"/>
</dbReference>
<evidence type="ECO:0000256" key="12">
    <source>
        <dbReference type="ARBA" id="ARBA00022676"/>
    </source>
</evidence>
<dbReference type="NCBIfam" id="TIGR02074">
    <property type="entry name" value="PBP_1a_fam"/>
    <property type="match status" value="1"/>
</dbReference>
<evidence type="ECO:0000256" key="11">
    <source>
        <dbReference type="ARBA" id="ARBA00022670"/>
    </source>
</evidence>
<dbReference type="InterPro" id="IPR036950">
    <property type="entry name" value="PBP_transglycosylase"/>
</dbReference>
<keyword evidence="20" id="KW-0472">Membrane</keyword>
<dbReference type="GO" id="GO:0005886">
    <property type="term" value="C:plasma membrane"/>
    <property type="evidence" value="ECO:0007669"/>
    <property type="project" value="UniProtKB-SubCell"/>
</dbReference>
<keyword evidence="19" id="KW-1133">Transmembrane helix</keyword>
<evidence type="ECO:0000256" key="27">
    <source>
        <dbReference type="ARBA" id="ARBA00060592"/>
    </source>
</evidence>
<comment type="catalytic activity">
    <reaction evidence="26">
        <text>[GlcNAc-(1-&gt;4)-Mur2Ac(oyl-L-Ala-gamma-D-Glu-L-Lys-D-Ala-D-Ala)](n)-di-trans,octa-cis-undecaprenyl diphosphate + beta-D-GlcNAc-(1-&gt;4)-Mur2Ac(oyl-L-Ala-gamma-D-Glu-L-Lys-D-Ala-D-Ala)-di-trans,octa-cis-undecaprenyl diphosphate = [GlcNAc-(1-&gt;4)-Mur2Ac(oyl-L-Ala-gamma-D-Glu-L-Lys-D-Ala-D-Ala)](n+1)-di-trans,octa-cis-undecaprenyl diphosphate + di-trans,octa-cis-undecaprenyl diphosphate + H(+)</text>
        <dbReference type="Rhea" id="RHEA:23708"/>
        <dbReference type="Rhea" id="RHEA-COMP:9602"/>
        <dbReference type="Rhea" id="RHEA-COMP:9603"/>
        <dbReference type="ChEBI" id="CHEBI:15378"/>
        <dbReference type="ChEBI" id="CHEBI:58405"/>
        <dbReference type="ChEBI" id="CHEBI:60033"/>
        <dbReference type="ChEBI" id="CHEBI:78435"/>
        <dbReference type="EC" id="2.4.99.28"/>
    </reaction>
</comment>
<keyword evidence="11" id="KW-0645">Protease</keyword>
<keyword evidence="18" id="KW-0573">Peptidoglycan synthesis</keyword>
<dbReference type="GO" id="GO:0008955">
    <property type="term" value="F:peptidoglycan glycosyltransferase activity"/>
    <property type="evidence" value="ECO:0007669"/>
    <property type="project" value="UniProtKB-EC"/>
</dbReference>
<comment type="pathway">
    <text evidence="3">Cell wall biogenesis; peptidoglycan biosynthesis.</text>
</comment>
<evidence type="ECO:0000256" key="8">
    <source>
        <dbReference type="ARBA" id="ARBA00022475"/>
    </source>
</evidence>
<evidence type="ECO:0000256" key="16">
    <source>
        <dbReference type="ARBA" id="ARBA00022960"/>
    </source>
</evidence>
<dbReference type="InterPro" id="IPR001460">
    <property type="entry name" value="PCN-bd_Tpept"/>
</dbReference>
<comment type="function">
    <text evidence="1">Cell wall formation. Synthesis of cross-linked peptidoglycan from the lipid intermediates. The enzyme has a penicillin-insensitive transglycosylase N-terminal domain (formation of linear glycan strands) and a penicillin-sensitive transpeptidase C-terminal domain (cross-linking of the peptide subunits).</text>
</comment>
<feature type="region of interest" description="Disordered" evidence="28">
    <location>
        <begin position="772"/>
        <end position="800"/>
    </location>
</feature>
<evidence type="ECO:0000256" key="15">
    <source>
        <dbReference type="ARBA" id="ARBA00022801"/>
    </source>
</evidence>
<dbReference type="Pfam" id="PF00905">
    <property type="entry name" value="Transpeptidase"/>
    <property type="match status" value="1"/>
</dbReference>
<dbReference type="SUPFAM" id="SSF56601">
    <property type="entry name" value="beta-lactamase/transpeptidase-like"/>
    <property type="match status" value="1"/>
</dbReference>
<dbReference type="AlphaFoldDB" id="A0A4R6UT30"/>
<comment type="catalytic activity">
    <reaction evidence="24">
        <text>Preferential cleavage: (Ac)2-L-Lys-D-Ala-|-D-Ala. Also transpeptidation of peptidyl-alanyl moieties that are N-acyl substituents of D-alanine.</text>
        <dbReference type="EC" id="3.4.16.4"/>
    </reaction>
</comment>
<dbReference type="Pfam" id="PF17092">
    <property type="entry name" value="PCB_OB"/>
    <property type="match status" value="1"/>
</dbReference>
<keyword evidence="9" id="KW-0997">Cell inner membrane</keyword>
<evidence type="ECO:0000256" key="1">
    <source>
        <dbReference type="ARBA" id="ARBA00002624"/>
    </source>
</evidence>
<comment type="similarity">
    <text evidence="4">In the C-terminal section; belongs to the transpeptidase family.</text>
</comment>
<keyword evidence="22" id="KW-0511">Multifunctional enzyme</keyword>
<dbReference type="GO" id="GO:0008658">
    <property type="term" value="F:penicillin binding"/>
    <property type="evidence" value="ECO:0007669"/>
    <property type="project" value="InterPro"/>
</dbReference>
<keyword evidence="12" id="KW-0328">Glycosyltransferase</keyword>
<evidence type="ECO:0000256" key="4">
    <source>
        <dbReference type="ARBA" id="ARBA00007090"/>
    </source>
</evidence>
<dbReference type="InterPro" id="IPR012340">
    <property type="entry name" value="NA-bd_OB-fold"/>
</dbReference>
<dbReference type="EC" id="2.4.99.28" evidence="25"/>
<comment type="subcellular location">
    <subcellularLocation>
        <location evidence="2">Cell inner membrane</location>
        <topology evidence="2">Single-pass type II membrane protein</topology>
    </subcellularLocation>
</comment>
<evidence type="ECO:0000259" key="29">
    <source>
        <dbReference type="PROSITE" id="PS50126"/>
    </source>
</evidence>